<dbReference type="Pfam" id="PF03449">
    <property type="entry name" value="GreA_GreB_N"/>
    <property type="match status" value="1"/>
</dbReference>
<dbReference type="PROSITE" id="PS00829">
    <property type="entry name" value="GREAB_1"/>
    <property type="match status" value="1"/>
</dbReference>
<name>A0A1I2DIQ4_9BACL</name>
<sequence>MSKDREEIILTQEGLAQLEAELDDLKYVKRKELAARIKLAISYGDLKENSEYHSAKNDQSFMETRIIILEKMLKKARVIDVEALDTSRVNIGFTVILNDVEFAEKLEYKIVGTEEADVASNKISYESPLGKELMGKEVGSIISVNAPMGIIKYELLEIKA</sequence>
<reference evidence="13" key="1">
    <citation type="submission" date="2016-10" db="EMBL/GenBank/DDBJ databases">
        <authorList>
            <person name="Varghese N."/>
            <person name="Submissions S."/>
        </authorList>
    </citation>
    <scope>NUCLEOTIDE SEQUENCE [LARGE SCALE GENOMIC DNA]</scope>
    <source>
        <strain evidence="13">CGMCC 1.10223</strain>
    </source>
</reference>
<organism evidence="12 13">
    <name type="scientific">Paenibacillus algorifonticola</name>
    <dbReference type="NCBI Taxonomy" id="684063"/>
    <lineage>
        <taxon>Bacteria</taxon>
        <taxon>Bacillati</taxon>
        <taxon>Bacillota</taxon>
        <taxon>Bacilli</taxon>
        <taxon>Bacillales</taxon>
        <taxon>Paenibacillaceae</taxon>
        <taxon>Paenibacillus</taxon>
    </lineage>
</organism>
<dbReference type="AlphaFoldDB" id="A0A1I2DIQ4"/>
<evidence type="ECO:0000256" key="5">
    <source>
        <dbReference type="ARBA" id="ARBA00023163"/>
    </source>
</evidence>
<dbReference type="InterPro" id="IPR006359">
    <property type="entry name" value="Tscrpt_elong_fac_GreA"/>
</dbReference>
<evidence type="ECO:0000256" key="3">
    <source>
        <dbReference type="ARBA" id="ARBA00023015"/>
    </source>
</evidence>
<dbReference type="SUPFAM" id="SSF54534">
    <property type="entry name" value="FKBP-like"/>
    <property type="match status" value="1"/>
</dbReference>
<dbReference type="InterPro" id="IPR036805">
    <property type="entry name" value="Tscrpt_elong_fac_GreA/B_N_sf"/>
</dbReference>
<dbReference type="HAMAP" id="MF_00105">
    <property type="entry name" value="GreA_GreB"/>
    <property type="match status" value="1"/>
</dbReference>
<evidence type="ECO:0000256" key="9">
    <source>
        <dbReference type="RuleBase" id="RU000556"/>
    </source>
</evidence>
<dbReference type="GO" id="GO:0003677">
    <property type="term" value="F:DNA binding"/>
    <property type="evidence" value="ECO:0007669"/>
    <property type="project" value="UniProtKB-UniRule"/>
</dbReference>
<dbReference type="SUPFAM" id="SSF46557">
    <property type="entry name" value="GreA transcript cleavage protein, N-terminal domain"/>
    <property type="match status" value="1"/>
</dbReference>
<protein>
    <recommendedName>
        <fullName evidence="2 8">Transcription elongation factor GreA</fullName>
    </recommendedName>
    <alternativeName>
        <fullName evidence="7 8">Transcript cleavage factor GreA</fullName>
    </alternativeName>
</protein>
<evidence type="ECO:0000256" key="1">
    <source>
        <dbReference type="ARBA" id="ARBA00008213"/>
    </source>
</evidence>
<gene>
    <name evidence="8" type="primary">greA</name>
    <name evidence="12" type="ORF">SAMN04487969_10723</name>
</gene>
<evidence type="ECO:0000256" key="4">
    <source>
        <dbReference type="ARBA" id="ARBA00023125"/>
    </source>
</evidence>
<dbReference type="Gene3D" id="1.10.287.180">
    <property type="entry name" value="Transcription elongation factor, GreA/GreB, N-terminal domain"/>
    <property type="match status" value="1"/>
</dbReference>
<dbReference type="InterPro" id="IPR028624">
    <property type="entry name" value="Tscrpt_elong_fac_GreA/B"/>
</dbReference>
<dbReference type="InterPro" id="IPR018151">
    <property type="entry name" value="TF_GreA/GreB_CS"/>
</dbReference>
<dbReference type="Proteomes" id="UP000183410">
    <property type="component" value="Unassembled WGS sequence"/>
</dbReference>
<dbReference type="InterPro" id="IPR022691">
    <property type="entry name" value="Tscrpt_elong_fac_GreA/B_N"/>
</dbReference>
<evidence type="ECO:0000256" key="8">
    <source>
        <dbReference type="HAMAP-Rule" id="MF_00105"/>
    </source>
</evidence>
<dbReference type="PANTHER" id="PTHR30437">
    <property type="entry name" value="TRANSCRIPTION ELONGATION FACTOR GREA"/>
    <property type="match status" value="1"/>
</dbReference>
<comment type="function">
    <text evidence="6 8 9">Necessary for efficient RNA polymerase transcription elongation past template-encoded arresting sites. The arresting sites in DNA have the property of trapping a certain fraction of elongating RNA polymerases that pass through, resulting in locked ternary complexes. Cleavage of the nascent transcript by cleavage factors such as GreA or GreB allows the resumption of elongation from the new 3'terminus. GreA releases sequences of 2 to 3 nucleotides.</text>
</comment>
<dbReference type="InterPro" id="IPR001437">
    <property type="entry name" value="Tscrpt_elong_fac_GreA/B_C"/>
</dbReference>
<evidence type="ECO:0000313" key="13">
    <source>
        <dbReference type="Proteomes" id="UP000183410"/>
    </source>
</evidence>
<dbReference type="PANTHER" id="PTHR30437:SF4">
    <property type="entry name" value="TRANSCRIPTION ELONGATION FACTOR GREA"/>
    <property type="match status" value="1"/>
</dbReference>
<dbReference type="InterPro" id="IPR036953">
    <property type="entry name" value="GreA/GreB_C_sf"/>
</dbReference>
<dbReference type="PIRSF" id="PIRSF006092">
    <property type="entry name" value="GreA_GreB"/>
    <property type="match status" value="1"/>
</dbReference>
<dbReference type="GO" id="GO:0003746">
    <property type="term" value="F:translation elongation factor activity"/>
    <property type="evidence" value="ECO:0007669"/>
    <property type="project" value="UniProtKB-KW"/>
</dbReference>
<evidence type="ECO:0000256" key="2">
    <source>
        <dbReference type="ARBA" id="ARBA00013729"/>
    </source>
</evidence>
<dbReference type="GO" id="GO:0032784">
    <property type="term" value="P:regulation of DNA-templated transcription elongation"/>
    <property type="evidence" value="ECO:0007669"/>
    <property type="project" value="UniProtKB-UniRule"/>
</dbReference>
<keyword evidence="4 8" id="KW-0238">DNA-binding</keyword>
<dbReference type="EMBL" id="FONN01000007">
    <property type="protein sequence ID" value="SFE80201.1"/>
    <property type="molecule type" value="Genomic_DNA"/>
</dbReference>
<comment type="similarity">
    <text evidence="1 8 9">Belongs to the GreA/GreB family.</text>
</comment>
<dbReference type="RefSeq" id="WP_046232757.1">
    <property type="nucleotide sequence ID" value="NZ_FONN01000007.1"/>
</dbReference>
<dbReference type="Pfam" id="PF01272">
    <property type="entry name" value="GreA_GreB"/>
    <property type="match status" value="1"/>
</dbReference>
<dbReference type="NCBIfam" id="NF001263">
    <property type="entry name" value="PRK00226.1-4"/>
    <property type="match status" value="1"/>
</dbReference>
<dbReference type="InterPro" id="IPR023459">
    <property type="entry name" value="Tscrpt_elong_fac_GreA/B_fam"/>
</dbReference>
<dbReference type="NCBIfam" id="TIGR01462">
    <property type="entry name" value="greA"/>
    <property type="match status" value="1"/>
</dbReference>
<keyword evidence="12" id="KW-0251">Elongation factor</keyword>
<evidence type="ECO:0000256" key="6">
    <source>
        <dbReference type="ARBA" id="ARBA00024916"/>
    </source>
</evidence>
<dbReference type="GO" id="GO:0070063">
    <property type="term" value="F:RNA polymerase binding"/>
    <property type="evidence" value="ECO:0007669"/>
    <property type="project" value="InterPro"/>
</dbReference>
<dbReference type="Gene3D" id="3.10.50.30">
    <property type="entry name" value="Transcription elongation factor, GreA/GreB, C-terminal domain"/>
    <property type="match status" value="1"/>
</dbReference>
<dbReference type="FunFam" id="1.10.287.180:FF:000001">
    <property type="entry name" value="Transcription elongation factor GreA"/>
    <property type="match status" value="1"/>
</dbReference>
<evidence type="ECO:0000259" key="11">
    <source>
        <dbReference type="Pfam" id="PF03449"/>
    </source>
</evidence>
<accession>A0A1I2DIQ4</accession>
<keyword evidence="13" id="KW-1185">Reference proteome</keyword>
<dbReference type="OrthoDB" id="9808774at2"/>
<feature type="domain" description="Transcription elongation factor GreA/GreB N-terminal" evidence="11">
    <location>
        <begin position="8"/>
        <end position="78"/>
    </location>
</feature>
<feature type="domain" description="Transcription elongation factor GreA/GreB C-terminal" evidence="10">
    <location>
        <begin position="86"/>
        <end position="159"/>
    </location>
</feature>
<proteinExistence type="inferred from homology"/>
<evidence type="ECO:0000256" key="7">
    <source>
        <dbReference type="ARBA" id="ARBA00030776"/>
    </source>
</evidence>
<keyword evidence="3 8" id="KW-0805">Transcription regulation</keyword>
<evidence type="ECO:0000259" key="10">
    <source>
        <dbReference type="Pfam" id="PF01272"/>
    </source>
</evidence>
<dbReference type="GO" id="GO:0006354">
    <property type="term" value="P:DNA-templated transcription elongation"/>
    <property type="evidence" value="ECO:0007669"/>
    <property type="project" value="TreeGrafter"/>
</dbReference>
<evidence type="ECO:0000313" key="12">
    <source>
        <dbReference type="EMBL" id="SFE80201.1"/>
    </source>
</evidence>
<keyword evidence="12" id="KW-0648">Protein biosynthesis</keyword>
<keyword evidence="5 8" id="KW-0804">Transcription</keyword>